<feature type="transmembrane region" description="Helical" evidence="1">
    <location>
        <begin position="34"/>
        <end position="51"/>
    </location>
</feature>
<accession>A0A6C0IJW0</accession>
<evidence type="ECO:0000259" key="2">
    <source>
        <dbReference type="Pfam" id="PF19066"/>
    </source>
</evidence>
<dbReference type="Pfam" id="PF19066">
    <property type="entry name" value="P9_TM"/>
    <property type="match status" value="1"/>
</dbReference>
<keyword evidence="1" id="KW-0472">Membrane</keyword>
<feature type="domain" description="Minor capsid protein P9 transmembrane helices" evidence="2">
    <location>
        <begin position="5"/>
        <end position="71"/>
    </location>
</feature>
<proteinExistence type="predicted"/>
<keyword evidence="1" id="KW-1133">Transmembrane helix</keyword>
<reference evidence="3" key="1">
    <citation type="journal article" date="2020" name="Nature">
        <title>Giant virus diversity and host interactions through global metagenomics.</title>
        <authorList>
            <person name="Schulz F."/>
            <person name="Roux S."/>
            <person name="Paez-Espino D."/>
            <person name="Jungbluth S."/>
            <person name="Walsh D.A."/>
            <person name="Denef V.J."/>
            <person name="McMahon K.D."/>
            <person name="Konstantinidis K.T."/>
            <person name="Eloe-Fadrosh E.A."/>
            <person name="Kyrpides N.C."/>
            <person name="Woyke T."/>
        </authorList>
    </citation>
    <scope>NUCLEOTIDE SEQUENCE</scope>
    <source>
        <strain evidence="3">GVMAG-M-3300024252-29</strain>
    </source>
</reference>
<keyword evidence="1" id="KW-0812">Transmembrane</keyword>
<sequence length="241" mass="26886">MADIFWISKPTILIDKTQISQIWPKPHMSYVERLNAITRLTILLTVLGYLFHQTNQTIMIGLATLIIIILIQIYYKNTGKQIFSSNNNVVSNLEGFGNAGSGKILKRPDDLNAELEKVFSKTTPENPMSNVLLTDIQDNPNKKSAPPAFLPEVHSNINSSAKKMVQQVNKSNPGIDQRIFGSLGENFDFDTSMRQFNSTANTRIVNDQGAFAQFLYGNMPSCKDGDVMMCSSNDGRTTPYV</sequence>
<organism evidence="3">
    <name type="scientific">viral metagenome</name>
    <dbReference type="NCBI Taxonomy" id="1070528"/>
    <lineage>
        <taxon>unclassified sequences</taxon>
        <taxon>metagenomes</taxon>
        <taxon>organismal metagenomes</taxon>
    </lineage>
</organism>
<dbReference type="InterPro" id="IPR043915">
    <property type="entry name" value="P9_TM"/>
</dbReference>
<dbReference type="AlphaFoldDB" id="A0A6C0IJW0"/>
<dbReference type="EMBL" id="MN740208">
    <property type="protein sequence ID" value="QHT93521.1"/>
    <property type="molecule type" value="Genomic_DNA"/>
</dbReference>
<evidence type="ECO:0000256" key="1">
    <source>
        <dbReference type="SAM" id="Phobius"/>
    </source>
</evidence>
<name>A0A6C0IJW0_9ZZZZ</name>
<evidence type="ECO:0000313" key="3">
    <source>
        <dbReference type="EMBL" id="QHT93521.1"/>
    </source>
</evidence>
<feature type="transmembrane region" description="Helical" evidence="1">
    <location>
        <begin position="57"/>
        <end position="75"/>
    </location>
</feature>
<protein>
    <recommendedName>
        <fullName evidence="2">Minor capsid protein P9 transmembrane helices domain-containing protein</fullName>
    </recommendedName>
</protein>